<dbReference type="AlphaFoldDB" id="A0A0C4EHK1"/>
<dbReference type="EMBL" id="ADAS02000003">
    <property type="protein sequence ID" value="OAV99396.1"/>
    <property type="molecule type" value="Genomic_DNA"/>
</dbReference>
<evidence type="ECO:0000313" key="3">
    <source>
        <dbReference type="EnsemblFungi" id="PTTG_00217-t43_1-p1"/>
    </source>
</evidence>
<dbReference type="VEuPathDB" id="FungiDB:PTTG_00217"/>
<gene>
    <name evidence="2" type="ORF">PTTG_00217</name>
</gene>
<proteinExistence type="predicted"/>
<organism evidence="2">
    <name type="scientific">Puccinia triticina (isolate 1-1 / race 1 (BBBD))</name>
    <name type="common">Brown leaf rust fungus</name>
    <dbReference type="NCBI Taxonomy" id="630390"/>
    <lineage>
        <taxon>Eukaryota</taxon>
        <taxon>Fungi</taxon>
        <taxon>Dikarya</taxon>
        <taxon>Basidiomycota</taxon>
        <taxon>Pucciniomycotina</taxon>
        <taxon>Pucciniomycetes</taxon>
        <taxon>Pucciniales</taxon>
        <taxon>Pucciniaceae</taxon>
        <taxon>Puccinia</taxon>
    </lineage>
</organism>
<dbReference type="Proteomes" id="UP000005240">
    <property type="component" value="Unassembled WGS sequence"/>
</dbReference>
<reference evidence="2" key="2">
    <citation type="submission" date="2016-05" db="EMBL/GenBank/DDBJ databases">
        <title>Comparative analysis highlights variable genome content of wheat rusts and divergence of the mating loci.</title>
        <authorList>
            <person name="Cuomo C.A."/>
            <person name="Bakkeren G."/>
            <person name="Szabo L."/>
            <person name="Khalil H."/>
            <person name="Joly D."/>
            <person name="Goldberg J."/>
            <person name="Young S."/>
            <person name="Zeng Q."/>
            <person name="Fellers J."/>
        </authorList>
    </citation>
    <scope>NUCLEOTIDE SEQUENCE [LARGE SCALE GENOMIC DNA]</scope>
    <source>
        <strain evidence="2">1-1 BBBD Race 1</strain>
    </source>
</reference>
<keyword evidence="4" id="KW-1185">Reference proteome</keyword>
<evidence type="ECO:0000313" key="4">
    <source>
        <dbReference type="Proteomes" id="UP000005240"/>
    </source>
</evidence>
<protein>
    <submittedName>
        <fullName evidence="2 3">Uncharacterized protein</fullName>
    </submittedName>
</protein>
<feature type="region of interest" description="Disordered" evidence="1">
    <location>
        <begin position="1"/>
        <end position="70"/>
    </location>
</feature>
<sequence length="107" mass="11799">MDASKATKLQQKLADITKKTNKEEKKHHQAKANLEDALRKQNPAPSLPTTGEEVATIKAPKAAQPNKFNGKRRTAAEMFARQVGIYMTLNKALFPMWGSGAYSGSRN</sequence>
<reference evidence="3 4" key="3">
    <citation type="journal article" date="2017" name="G3 (Bethesda)">
        <title>Comparative analysis highlights variable genome content of wheat rusts and divergence of the mating loci.</title>
        <authorList>
            <person name="Cuomo C.A."/>
            <person name="Bakkeren G."/>
            <person name="Khalil H.B."/>
            <person name="Panwar V."/>
            <person name="Joly D."/>
            <person name="Linning R."/>
            <person name="Sakthikumar S."/>
            <person name="Song X."/>
            <person name="Adiconis X."/>
            <person name="Fan L."/>
            <person name="Goldberg J.M."/>
            <person name="Levin J.Z."/>
            <person name="Young S."/>
            <person name="Zeng Q."/>
            <person name="Anikster Y."/>
            <person name="Bruce M."/>
            <person name="Wang M."/>
            <person name="Yin C."/>
            <person name="McCallum B."/>
            <person name="Szabo L.J."/>
            <person name="Hulbert S."/>
            <person name="Chen X."/>
            <person name="Fellers J.P."/>
        </authorList>
    </citation>
    <scope>NUCLEOTIDE SEQUENCE</scope>
    <source>
        <strain evidence="4">Isolate 1-1 / race 1 (BBBD)</strain>
        <strain evidence="3">isolate 1-1 / race 1 (BBBD)</strain>
    </source>
</reference>
<name>A0A0C4EHK1_PUCT1</name>
<reference evidence="2" key="1">
    <citation type="submission" date="2009-11" db="EMBL/GenBank/DDBJ databases">
        <authorList>
            <consortium name="The Broad Institute Genome Sequencing Platform"/>
            <person name="Ward D."/>
            <person name="Feldgarden M."/>
            <person name="Earl A."/>
            <person name="Young S.K."/>
            <person name="Zeng Q."/>
            <person name="Koehrsen M."/>
            <person name="Alvarado L."/>
            <person name="Berlin A."/>
            <person name="Bochicchio J."/>
            <person name="Borenstein D."/>
            <person name="Chapman S.B."/>
            <person name="Chen Z."/>
            <person name="Engels R."/>
            <person name="Freedman E."/>
            <person name="Gellesch M."/>
            <person name="Goldberg J."/>
            <person name="Griggs A."/>
            <person name="Gujja S."/>
            <person name="Heilman E."/>
            <person name="Heiman D."/>
            <person name="Hepburn T."/>
            <person name="Howarth C."/>
            <person name="Jen D."/>
            <person name="Larson L."/>
            <person name="Lewis B."/>
            <person name="Mehta T."/>
            <person name="Park D."/>
            <person name="Pearson M."/>
            <person name="Roberts A."/>
            <person name="Saif S."/>
            <person name="Shea T."/>
            <person name="Shenoy N."/>
            <person name="Sisk P."/>
            <person name="Stolte C."/>
            <person name="Sykes S."/>
            <person name="Thomson T."/>
            <person name="Walk T."/>
            <person name="White J."/>
            <person name="Yandava C."/>
            <person name="Izard J."/>
            <person name="Baranova O.V."/>
            <person name="Blanton J.M."/>
            <person name="Tanner A.C."/>
            <person name="Dewhirst F.E."/>
            <person name="Haas B."/>
            <person name="Nusbaum C."/>
            <person name="Birren B."/>
        </authorList>
    </citation>
    <scope>NUCLEOTIDE SEQUENCE [LARGE SCALE GENOMIC DNA]</scope>
    <source>
        <strain evidence="2">1-1 BBBD Race 1</strain>
    </source>
</reference>
<feature type="compositionally biased region" description="Basic and acidic residues" evidence="1">
    <location>
        <begin position="15"/>
        <end position="26"/>
    </location>
</feature>
<accession>A0A0C4EHK1</accession>
<reference evidence="3" key="4">
    <citation type="submission" date="2025-05" db="UniProtKB">
        <authorList>
            <consortium name="EnsemblFungi"/>
        </authorList>
    </citation>
    <scope>IDENTIFICATION</scope>
    <source>
        <strain evidence="3">isolate 1-1 / race 1 (BBBD)</strain>
    </source>
</reference>
<evidence type="ECO:0000313" key="2">
    <source>
        <dbReference type="EMBL" id="OAV99396.1"/>
    </source>
</evidence>
<dbReference type="EnsemblFungi" id="PTTG_00217-t43_1">
    <property type="protein sequence ID" value="PTTG_00217-t43_1-p1"/>
    <property type="gene ID" value="PTTG_00217"/>
</dbReference>
<evidence type="ECO:0000256" key="1">
    <source>
        <dbReference type="SAM" id="MobiDB-lite"/>
    </source>
</evidence>